<dbReference type="AlphaFoldDB" id="A7EQS5"/>
<feature type="chain" id="PRO_5012429296" evidence="1">
    <location>
        <begin position="16"/>
        <end position="56"/>
    </location>
</feature>
<gene>
    <name evidence="2" type="ORF">SS1G_07678</name>
</gene>
<dbReference type="KEGG" id="ssl:SS1G_07678"/>
<feature type="signal peptide" evidence="1">
    <location>
        <begin position="1"/>
        <end position="15"/>
    </location>
</feature>
<dbReference type="GeneID" id="5487374"/>
<evidence type="ECO:0000256" key="1">
    <source>
        <dbReference type="SAM" id="SignalP"/>
    </source>
</evidence>
<name>A7EQS5_SCLS1</name>
<dbReference type="RefSeq" id="XP_001591053.1">
    <property type="nucleotide sequence ID" value="XM_001591003.1"/>
</dbReference>
<dbReference type="Proteomes" id="UP000001312">
    <property type="component" value="Unassembled WGS sequence"/>
</dbReference>
<sequence length="56" mass="5837">MILGFLIALWSFVIEIFIGGGGVSKLNVGEEVSSSNQKSKPTGCVSAVQILATLLI</sequence>
<evidence type="ECO:0000313" key="3">
    <source>
        <dbReference type="Proteomes" id="UP000001312"/>
    </source>
</evidence>
<dbReference type="EMBL" id="CH476630">
    <property type="protein sequence ID" value="EDN91817.1"/>
    <property type="molecule type" value="Genomic_DNA"/>
</dbReference>
<protein>
    <submittedName>
        <fullName evidence="2">Uncharacterized protein</fullName>
    </submittedName>
</protein>
<reference evidence="3" key="1">
    <citation type="journal article" date="2011" name="PLoS Genet.">
        <title>Genomic analysis of the necrotrophic fungal pathogens Sclerotinia sclerotiorum and Botrytis cinerea.</title>
        <authorList>
            <person name="Amselem J."/>
            <person name="Cuomo C.A."/>
            <person name="van Kan J.A."/>
            <person name="Viaud M."/>
            <person name="Benito E.P."/>
            <person name="Couloux A."/>
            <person name="Coutinho P.M."/>
            <person name="de Vries R.P."/>
            <person name="Dyer P.S."/>
            <person name="Fillinger S."/>
            <person name="Fournier E."/>
            <person name="Gout L."/>
            <person name="Hahn M."/>
            <person name="Kohn L."/>
            <person name="Lapalu N."/>
            <person name="Plummer K.M."/>
            <person name="Pradier J.M."/>
            <person name="Quevillon E."/>
            <person name="Sharon A."/>
            <person name="Simon A."/>
            <person name="ten Have A."/>
            <person name="Tudzynski B."/>
            <person name="Tudzynski P."/>
            <person name="Wincker P."/>
            <person name="Andrew M."/>
            <person name="Anthouard V."/>
            <person name="Beever R.E."/>
            <person name="Beffa R."/>
            <person name="Benoit I."/>
            <person name="Bouzid O."/>
            <person name="Brault B."/>
            <person name="Chen Z."/>
            <person name="Choquer M."/>
            <person name="Collemare J."/>
            <person name="Cotton P."/>
            <person name="Danchin E.G."/>
            <person name="Da Silva C."/>
            <person name="Gautier A."/>
            <person name="Giraud C."/>
            <person name="Giraud T."/>
            <person name="Gonzalez C."/>
            <person name="Grossetete S."/>
            <person name="Guldener U."/>
            <person name="Henrissat B."/>
            <person name="Howlett B.J."/>
            <person name="Kodira C."/>
            <person name="Kretschmer M."/>
            <person name="Lappartient A."/>
            <person name="Leroch M."/>
            <person name="Levis C."/>
            <person name="Mauceli E."/>
            <person name="Neuveglise C."/>
            <person name="Oeser B."/>
            <person name="Pearson M."/>
            <person name="Poulain J."/>
            <person name="Poussereau N."/>
            <person name="Quesneville H."/>
            <person name="Rascle C."/>
            <person name="Schumacher J."/>
            <person name="Segurens B."/>
            <person name="Sexton A."/>
            <person name="Silva E."/>
            <person name="Sirven C."/>
            <person name="Soanes D.M."/>
            <person name="Talbot N.J."/>
            <person name="Templeton M."/>
            <person name="Yandava C."/>
            <person name="Yarden O."/>
            <person name="Zeng Q."/>
            <person name="Rollins J.A."/>
            <person name="Lebrun M.H."/>
            <person name="Dickman M."/>
        </authorList>
    </citation>
    <scope>NUCLEOTIDE SEQUENCE [LARGE SCALE GENOMIC DNA]</scope>
    <source>
        <strain evidence="3">ATCC 18683 / 1980 / Ss-1</strain>
    </source>
</reference>
<keyword evidence="3" id="KW-1185">Reference proteome</keyword>
<keyword evidence="1" id="KW-0732">Signal</keyword>
<proteinExistence type="predicted"/>
<accession>A7EQS5</accession>
<organism evidence="2 3">
    <name type="scientific">Sclerotinia sclerotiorum (strain ATCC 18683 / 1980 / Ss-1)</name>
    <name type="common">White mold</name>
    <name type="synonym">Whetzelinia sclerotiorum</name>
    <dbReference type="NCBI Taxonomy" id="665079"/>
    <lineage>
        <taxon>Eukaryota</taxon>
        <taxon>Fungi</taxon>
        <taxon>Dikarya</taxon>
        <taxon>Ascomycota</taxon>
        <taxon>Pezizomycotina</taxon>
        <taxon>Leotiomycetes</taxon>
        <taxon>Helotiales</taxon>
        <taxon>Sclerotiniaceae</taxon>
        <taxon>Sclerotinia</taxon>
    </lineage>
</organism>
<dbReference type="InParanoid" id="A7EQS5"/>
<evidence type="ECO:0000313" key="2">
    <source>
        <dbReference type="EMBL" id="EDN91817.1"/>
    </source>
</evidence>